<evidence type="ECO:0000256" key="3">
    <source>
        <dbReference type="ARBA" id="ARBA00023295"/>
    </source>
</evidence>
<evidence type="ECO:0000256" key="7">
    <source>
        <dbReference type="SAM" id="SignalP"/>
    </source>
</evidence>
<evidence type="ECO:0000256" key="5">
    <source>
        <dbReference type="PIRSR" id="PIRSR606710-2"/>
    </source>
</evidence>
<evidence type="ECO:0000313" key="9">
    <source>
        <dbReference type="EMBL" id="CEG40985.1"/>
    </source>
</evidence>
<keyword evidence="7" id="KW-0732">Signal</keyword>
<dbReference type="STRING" id="4781.A0A0P1AIG2"/>
<dbReference type="Pfam" id="PF00881">
    <property type="entry name" value="Nitroreductase"/>
    <property type="match status" value="1"/>
</dbReference>
<evidence type="ECO:0000313" key="10">
    <source>
        <dbReference type="Proteomes" id="UP000054928"/>
    </source>
</evidence>
<evidence type="ECO:0000256" key="2">
    <source>
        <dbReference type="ARBA" id="ARBA00022801"/>
    </source>
</evidence>
<feature type="active site" description="Proton acceptor" evidence="4">
    <location>
        <position position="36"/>
    </location>
</feature>
<dbReference type="GeneID" id="36406213"/>
<dbReference type="AlphaFoldDB" id="A0A0P1AIG2"/>
<dbReference type="InterPro" id="IPR006710">
    <property type="entry name" value="Glyco_hydro_43"/>
</dbReference>
<proteinExistence type="inferred from homology"/>
<evidence type="ECO:0000256" key="4">
    <source>
        <dbReference type="PIRSR" id="PIRSR606710-1"/>
    </source>
</evidence>
<dbReference type="GO" id="GO:0005975">
    <property type="term" value="P:carbohydrate metabolic process"/>
    <property type="evidence" value="ECO:0007669"/>
    <property type="project" value="InterPro"/>
</dbReference>
<feature type="active site" description="Proton donor" evidence="4">
    <location>
        <position position="200"/>
    </location>
</feature>
<accession>A0A0P1AIG2</accession>
<feature type="domain" description="Nitroreductase" evidence="8">
    <location>
        <begin position="337"/>
        <end position="534"/>
    </location>
</feature>
<dbReference type="PANTHER" id="PTHR43543:SF1">
    <property type="entry name" value="MALONIC SEMIALDEHYDE REDUCTASE RUTE-RELATED"/>
    <property type="match status" value="1"/>
</dbReference>
<feature type="signal peptide" evidence="7">
    <location>
        <begin position="1"/>
        <end position="22"/>
    </location>
</feature>
<reference evidence="10" key="1">
    <citation type="submission" date="2014-09" db="EMBL/GenBank/DDBJ databases">
        <authorList>
            <person name="Sharma Rahul"/>
            <person name="Thines Marco"/>
        </authorList>
    </citation>
    <scope>NUCLEOTIDE SEQUENCE [LARGE SCALE GENOMIC DNA]</scope>
</reference>
<dbReference type="OrthoDB" id="195678at2759"/>
<organism evidence="9 10">
    <name type="scientific">Plasmopara halstedii</name>
    <name type="common">Downy mildew of sunflower</name>
    <dbReference type="NCBI Taxonomy" id="4781"/>
    <lineage>
        <taxon>Eukaryota</taxon>
        <taxon>Sar</taxon>
        <taxon>Stramenopiles</taxon>
        <taxon>Oomycota</taxon>
        <taxon>Peronosporomycetes</taxon>
        <taxon>Peronosporales</taxon>
        <taxon>Peronosporaceae</taxon>
        <taxon>Plasmopara</taxon>
    </lineage>
</organism>
<keyword evidence="10" id="KW-1185">Reference proteome</keyword>
<dbReference type="InterPro" id="IPR000415">
    <property type="entry name" value="Nitroreductase-like"/>
</dbReference>
<dbReference type="Gene3D" id="3.40.109.10">
    <property type="entry name" value="NADH Oxidase"/>
    <property type="match status" value="1"/>
</dbReference>
<dbReference type="SUPFAM" id="SSF55469">
    <property type="entry name" value="FMN-dependent nitroreductase-like"/>
    <property type="match status" value="1"/>
</dbReference>
<dbReference type="Gene3D" id="2.115.10.20">
    <property type="entry name" value="Glycosyl hydrolase domain, family 43"/>
    <property type="match status" value="1"/>
</dbReference>
<keyword evidence="3 6" id="KW-0326">Glycosidase</keyword>
<keyword evidence="2 6" id="KW-0378">Hydrolase</keyword>
<dbReference type="GO" id="GO:0016491">
    <property type="term" value="F:oxidoreductase activity"/>
    <property type="evidence" value="ECO:0007669"/>
    <property type="project" value="InterPro"/>
</dbReference>
<dbReference type="InterPro" id="IPR023296">
    <property type="entry name" value="Glyco_hydro_beta-prop_sf"/>
</dbReference>
<evidence type="ECO:0000256" key="6">
    <source>
        <dbReference type="RuleBase" id="RU361187"/>
    </source>
</evidence>
<name>A0A0P1AIG2_PLAHL</name>
<sequence>MKLQAALVGLFVLSGSVDNVFAIPECCQGVCTNTHDPSIIRRDDGKYFRFSTGNKIAIHSASDISGSWEYLGAALPNNSTIKLPGNDDLWAPDVNKVGDTYFLYYSVSSFGKQNSAIGIAQSKTMEPGSWSDVGSTGVTSDASKRYNAIDPNLFLVGSQYYLNFGSYWHGLHQTPMESVPVKASGNAPYQLVYASREVVEAAFEFAYNGYYYMFYSKGSCCGYLQKRPKKGEEYRVLVCRSTSPTGGFMDKSGKDCRKDGGTIVLESHSFVYGPGGQGVFDDPKHGPVIYYHYVDTRKGYGDGDKLFGWNKLDFSSGWPVIIEPKKDSTATDLSNAIEERYACKSFLSTPVPDETLKEILRLTQRGPTSFNVQPYACILVREMKDRERLAEAMMDSNARKVKEAPVVAVFAADLEPTKRVPRLQMLAHDNGASVDFVNNMPHVIRLFSGEGLVPSIFRAIISTAVSPLRPAPSNVSTEAWAFKQTAFVAATFLYAAQAHGLATCPMEGFDQIRVRNLLDIPDRYGVPVIIALGHANPAVKPDKRSARLSPTEVFFDGKFGHSIEKLFTEK</sequence>
<dbReference type="SUPFAM" id="SSF75005">
    <property type="entry name" value="Arabinanase/levansucrase/invertase"/>
    <property type="match status" value="1"/>
</dbReference>
<evidence type="ECO:0000256" key="1">
    <source>
        <dbReference type="ARBA" id="ARBA00009865"/>
    </source>
</evidence>
<dbReference type="PANTHER" id="PTHR43543">
    <property type="entry name" value="MALONIC SEMIALDEHYDE REDUCTASE RUTE-RELATED"/>
    <property type="match status" value="1"/>
</dbReference>
<dbReference type="Pfam" id="PF04616">
    <property type="entry name" value="Glyco_hydro_43"/>
    <property type="match status" value="1"/>
</dbReference>
<dbReference type="Proteomes" id="UP000054928">
    <property type="component" value="Unassembled WGS sequence"/>
</dbReference>
<dbReference type="InterPro" id="IPR050461">
    <property type="entry name" value="Nitroreductase_HadB/RutE"/>
</dbReference>
<dbReference type="EMBL" id="CCYD01000524">
    <property type="protein sequence ID" value="CEG40985.1"/>
    <property type="molecule type" value="Genomic_DNA"/>
</dbReference>
<dbReference type="CDD" id="cd18831">
    <property type="entry name" value="GH43_AnAbnA-like"/>
    <property type="match status" value="1"/>
</dbReference>
<dbReference type="GO" id="GO:0004553">
    <property type="term" value="F:hydrolase activity, hydrolyzing O-glycosyl compounds"/>
    <property type="evidence" value="ECO:0007669"/>
    <property type="project" value="InterPro"/>
</dbReference>
<protein>
    <submittedName>
        <fullName evidence="9">Arabinan endo--alpha-l-arabinosidase a</fullName>
    </submittedName>
</protein>
<comment type="similarity">
    <text evidence="1 6">Belongs to the glycosyl hydrolase 43 family.</text>
</comment>
<dbReference type="InterPro" id="IPR029479">
    <property type="entry name" value="Nitroreductase"/>
</dbReference>
<evidence type="ECO:0000259" key="8">
    <source>
        <dbReference type="Pfam" id="PF00881"/>
    </source>
</evidence>
<feature type="site" description="Important for catalytic activity, responsible for pKa modulation of the active site Glu and correct orientation of both the proton donor and substrate" evidence="5">
    <location>
        <position position="150"/>
    </location>
</feature>
<feature type="chain" id="PRO_5006058696" evidence="7">
    <location>
        <begin position="23"/>
        <end position="570"/>
    </location>
</feature>
<dbReference type="RefSeq" id="XP_024577354.1">
    <property type="nucleotide sequence ID" value="XM_024726705.1"/>
</dbReference>